<dbReference type="InterPro" id="IPR050087">
    <property type="entry name" value="AON_synthase_class-II"/>
</dbReference>
<evidence type="ECO:0000256" key="12">
    <source>
        <dbReference type="RuleBase" id="RU003693"/>
    </source>
</evidence>
<dbReference type="AlphaFoldDB" id="A0A1H7MU32"/>
<dbReference type="SUPFAM" id="SSF53383">
    <property type="entry name" value="PLP-dependent transferases"/>
    <property type="match status" value="1"/>
</dbReference>
<evidence type="ECO:0000259" key="13">
    <source>
        <dbReference type="Pfam" id="PF00155"/>
    </source>
</evidence>
<dbReference type="InterPro" id="IPR001917">
    <property type="entry name" value="Aminotrans_II_pyridoxalP_BS"/>
</dbReference>
<dbReference type="InterPro" id="IPR015421">
    <property type="entry name" value="PyrdxlP-dep_Trfase_major"/>
</dbReference>
<comment type="similarity">
    <text evidence="3">Belongs to the class-II pyridoxal-phosphate-dependent aminotransferase family. BioF subfamily.</text>
</comment>
<evidence type="ECO:0000256" key="2">
    <source>
        <dbReference type="ARBA" id="ARBA00004746"/>
    </source>
</evidence>
<sequence length="387" mass="42304">MAFEYLSQEVAQQQLRNRYRARQCVAEQSGRYVSVNEQRYLNFSSNDYLGLNHHSAIGQALLEGAQRFGTCASGSSLITGYSYAHQALENDICAWLNQPRCLLFASGFTANIAIMHALGHKTSRLYLDKLSHASMIDGAMSSDASVKRFLHNDIAQLKHLISQAQQSKPANSNELNHVIASEGVFSMDGDQAAIADLAQVAKQCHGLLYLDDAHSIGVVGEYGQGSSSLAELDVVMATFGKSLATSGAFVACSQTLAEYLINFSRHYIYSTAISPALAWATRASIKIAQTEHWRREKINELSNILASKLTDKVKLLDTTSSIHAIVIGDESTALQVAEKLRAKGIWLTAIRPPTVPKNSSRLRVTVTASHEVKDINYLANCINEVIA</sequence>
<dbReference type="RefSeq" id="WP_085284815.1">
    <property type="nucleotide sequence ID" value="NZ_FOBI01000006.1"/>
</dbReference>
<dbReference type="EC" id="2.3.1.47" evidence="5"/>
<keyword evidence="15" id="KW-1185">Reference proteome</keyword>
<dbReference type="GO" id="GO:0030170">
    <property type="term" value="F:pyridoxal phosphate binding"/>
    <property type="evidence" value="ECO:0007669"/>
    <property type="project" value="InterPro"/>
</dbReference>
<dbReference type="OrthoDB" id="9807157at2"/>
<dbReference type="Gene3D" id="3.90.1150.10">
    <property type="entry name" value="Aspartate Aminotransferase, domain 1"/>
    <property type="match status" value="1"/>
</dbReference>
<keyword evidence="8 12" id="KW-0663">Pyridoxal phosphate</keyword>
<protein>
    <recommendedName>
        <fullName evidence="5">8-amino-7-oxononanoate synthase</fullName>
        <ecNumber evidence="5">2.3.1.47</ecNumber>
    </recommendedName>
    <alternativeName>
        <fullName evidence="9">7-keto-8-amino-pelargonic acid synthase</fullName>
    </alternativeName>
    <alternativeName>
        <fullName evidence="10">8-amino-7-ketopelargonate synthase</fullName>
    </alternativeName>
</protein>
<dbReference type="GO" id="GO:0008710">
    <property type="term" value="F:8-amino-7-oxononanoate synthase activity"/>
    <property type="evidence" value="ECO:0007669"/>
    <property type="project" value="UniProtKB-EC"/>
</dbReference>
<dbReference type="InterPro" id="IPR004839">
    <property type="entry name" value="Aminotransferase_I/II_large"/>
</dbReference>
<comment type="cofactor">
    <cofactor evidence="1 12">
        <name>pyridoxal 5'-phosphate</name>
        <dbReference type="ChEBI" id="CHEBI:597326"/>
    </cofactor>
</comment>
<evidence type="ECO:0000256" key="9">
    <source>
        <dbReference type="ARBA" id="ARBA00032610"/>
    </source>
</evidence>
<evidence type="ECO:0000313" key="15">
    <source>
        <dbReference type="Proteomes" id="UP000199297"/>
    </source>
</evidence>
<evidence type="ECO:0000256" key="3">
    <source>
        <dbReference type="ARBA" id="ARBA00010008"/>
    </source>
</evidence>
<dbReference type="Proteomes" id="UP000199297">
    <property type="component" value="Unassembled WGS sequence"/>
</dbReference>
<feature type="domain" description="Aminotransferase class I/classII large" evidence="13">
    <location>
        <begin position="40"/>
        <end position="380"/>
    </location>
</feature>
<dbReference type="EMBL" id="FOBI01000006">
    <property type="protein sequence ID" value="SEL14772.1"/>
    <property type="molecule type" value="Genomic_DNA"/>
</dbReference>
<comment type="subunit">
    <text evidence="4">Homodimer.</text>
</comment>
<evidence type="ECO:0000256" key="6">
    <source>
        <dbReference type="ARBA" id="ARBA00022679"/>
    </source>
</evidence>
<evidence type="ECO:0000256" key="5">
    <source>
        <dbReference type="ARBA" id="ARBA00013187"/>
    </source>
</evidence>
<dbReference type="PANTHER" id="PTHR13693">
    <property type="entry name" value="CLASS II AMINOTRANSFERASE/8-AMINO-7-OXONONANOATE SYNTHASE"/>
    <property type="match status" value="1"/>
</dbReference>
<comment type="catalytic activity">
    <reaction evidence="11">
        <text>6-carboxyhexanoyl-[ACP] + L-alanine + H(+) = (8S)-8-amino-7-oxononanoate + holo-[ACP] + CO2</text>
        <dbReference type="Rhea" id="RHEA:42288"/>
        <dbReference type="Rhea" id="RHEA-COMP:9685"/>
        <dbReference type="Rhea" id="RHEA-COMP:9955"/>
        <dbReference type="ChEBI" id="CHEBI:15378"/>
        <dbReference type="ChEBI" id="CHEBI:16526"/>
        <dbReference type="ChEBI" id="CHEBI:57972"/>
        <dbReference type="ChEBI" id="CHEBI:64479"/>
        <dbReference type="ChEBI" id="CHEBI:78846"/>
        <dbReference type="ChEBI" id="CHEBI:149468"/>
        <dbReference type="EC" id="2.3.1.47"/>
    </reaction>
</comment>
<evidence type="ECO:0000256" key="1">
    <source>
        <dbReference type="ARBA" id="ARBA00001933"/>
    </source>
</evidence>
<evidence type="ECO:0000256" key="10">
    <source>
        <dbReference type="ARBA" id="ARBA00033381"/>
    </source>
</evidence>
<name>A0A1H7MU32_9GAMM</name>
<accession>A0A1H7MU32</accession>
<evidence type="ECO:0000256" key="8">
    <source>
        <dbReference type="ARBA" id="ARBA00022898"/>
    </source>
</evidence>
<proteinExistence type="inferred from homology"/>
<gene>
    <name evidence="14" type="ORF">SAMN05216262_106135</name>
</gene>
<keyword evidence="6" id="KW-0808">Transferase</keyword>
<dbReference type="GO" id="GO:0009102">
    <property type="term" value="P:biotin biosynthetic process"/>
    <property type="evidence" value="ECO:0007669"/>
    <property type="project" value="UniProtKB-KW"/>
</dbReference>
<evidence type="ECO:0000256" key="11">
    <source>
        <dbReference type="ARBA" id="ARBA00047715"/>
    </source>
</evidence>
<dbReference type="InterPro" id="IPR015422">
    <property type="entry name" value="PyrdxlP-dep_Trfase_small"/>
</dbReference>
<evidence type="ECO:0000313" key="14">
    <source>
        <dbReference type="EMBL" id="SEL14772.1"/>
    </source>
</evidence>
<dbReference type="STRING" id="641665.GCA_002104455_03311"/>
<comment type="pathway">
    <text evidence="2">Cofactor biosynthesis; biotin biosynthesis.</text>
</comment>
<reference evidence="15" key="1">
    <citation type="submission" date="2016-10" db="EMBL/GenBank/DDBJ databases">
        <authorList>
            <person name="Varghese N."/>
            <person name="Submissions S."/>
        </authorList>
    </citation>
    <scope>NUCLEOTIDE SEQUENCE [LARGE SCALE GENOMIC DNA]</scope>
    <source>
        <strain evidence="15">CGMCC 1.9127</strain>
    </source>
</reference>
<organism evidence="14 15">
    <name type="scientific">Colwellia chukchiensis</name>
    <dbReference type="NCBI Taxonomy" id="641665"/>
    <lineage>
        <taxon>Bacteria</taxon>
        <taxon>Pseudomonadati</taxon>
        <taxon>Pseudomonadota</taxon>
        <taxon>Gammaproteobacteria</taxon>
        <taxon>Alteromonadales</taxon>
        <taxon>Colwelliaceae</taxon>
        <taxon>Colwellia</taxon>
    </lineage>
</organism>
<evidence type="ECO:0000256" key="4">
    <source>
        <dbReference type="ARBA" id="ARBA00011738"/>
    </source>
</evidence>
<dbReference type="Pfam" id="PF00155">
    <property type="entry name" value="Aminotran_1_2"/>
    <property type="match status" value="1"/>
</dbReference>
<evidence type="ECO:0000256" key="7">
    <source>
        <dbReference type="ARBA" id="ARBA00022756"/>
    </source>
</evidence>
<keyword evidence="7" id="KW-0093">Biotin biosynthesis</keyword>
<dbReference type="Gene3D" id="3.40.640.10">
    <property type="entry name" value="Type I PLP-dependent aspartate aminotransferase-like (Major domain)"/>
    <property type="match status" value="1"/>
</dbReference>
<dbReference type="PANTHER" id="PTHR13693:SF100">
    <property type="entry name" value="8-AMINO-7-OXONONANOATE SYNTHASE"/>
    <property type="match status" value="1"/>
</dbReference>
<dbReference type="InterPro" id="IPR015424">
    <property type="entry name" value="PyrdxlP-dep_Trfase"/>
</dbReference>
<dbReference type="PROSITE" id="PS00599">
    <property type="entry name" value="AA_TRANSFER_CLASS_2"/>
    <property type="match status" value="1"/>
</dbReference>